<dbReference type="InterPro" id="IPR000760">
    <property type="entry name" value="Inositol_monophosphatase-like"/>
</dbReference>
<protein>
    <submittedName>
        <fullName evidence="5">Myo-inositol-1(Or 4)-monophosphatase</fullName>
    </submittedName>
</protein>
<keyword evidence="2 4" id="KW-0479">Metal-binding</keyword>
<evidence type="ECO:0000256" key="1">
    <source>
        <dbReference type="ARBA" id="ARBA00009759"/>
    </source>
</evidence>
<feature type="binding site" evidence="4">
    <location>
        <position position="87"/>
    </location>
    <ligand>
        <name>Mg(2+)</name>
        <dbReference type="ChEBI" id="CHEBI:18420"/>
        <label>1</label>
        <note>catalytic</note>
    </ligand>
</feature>
<evidence type="ECO:0000256" key="3">
    <source>
        <dbReference type="ARBA" id="ARBA00022842"/>
    </source>
</evidence>
<comment type="similarity">
    <text evidence="1">Belongs to the inositol monophosphatase superfamily.</text>
</comment>
<dbReference type="RefSeq" id="WP_076366594.1">
    <property type="nucleotide sequence ID" value="NZ_FTOM01000006.1"/>
</dbReference>
<dbReference type="PROSITE" id="PS00630">
    <property type="entry name" value="IMP_2"/>
    <property type="match status" value="1"/>
</dbReference>
<accession>A0A1N7MBR0</accession>
<feature type="binding site" evidence="4">
    <location>
        <position position="207"/>
    </location>
    <ligand>
        <name>Mg(2+)</name>
        <dbReference type="ChEBI" id="CHEBI:18420"/>
        <label>1</label>
        <note>catalytic</note>
    </ligand>
</feature>
<dbReference type="Proteomes" id="UP000186098">
    <property type="component" value="Unassembled WGS sequence"/>
</dbReference>
<proteinExistence type="inferred from homology"/>
<evidence type="ECO:0000256" key="4">
    <source>
        <dbReference type="PIRSR" id="PIRSR600760-2"/>
    </source>
</evidence>
<sequence length="262" mass="27581">MPGADLALLHEAAETAARVALRFWRAAPQSWEKPDGGGPVSQADLAVDAELARVLRAARPGYGWLSEESPPEPARLRAGRVFVVDPIDGTRAFLEGQEGFSISLAVIEAGRPIAALVHLPARGISYAATADGPALRDGHPIRASAAADLSAAQVLTSTASAHPGNWRGGNVPVFRRAFRPSIAWRLCLVAEGRFDATLSLRPAWEWDIAAGALIAERAGARVTDRLGGPLAFNRAPPQTDGIVAAPAALHSDILGRLARWPG</sequence>
<evidence type="ECO:0000256" key="2">
    <source>
        <dbReference type="ARBA" id="ARBA00022723"/>
    </source>
</evidence>
<dbReference type="GO" id="GO:0006020">
    <property type="term" value="P:inositol metabolic process"/>
    <property type="evidence" value="ECO:0007669"/>
    <property type="project" value="TreeGrafter"/>
</dbReference>
<dbReference type="Gene3D" id="3.30.540.10">
    <property type="entry name" value="Fructose-1,6-Bisphosphatase, subunit A, domain 1"/>
    <property type="match status" value="1"/>
</dbReference>
<dbReference type="SUPFAM" id="SSF56655">
    <property type="entry name" value="Carbohydrate phosphatase"/>
    <property type="match status" value="1"/>
</dbReference>
<dbReference type="OrthoDB" id="9785695at2"/>
<feature type="binding site" evidence="4">
    <location>
        <position position="88"/>
    </location>
    <ligand>
        <name>Mg(2+)</name>
        <dbReference type="ChEBI" id="CHEBI:18420"/>
        <label>1</label>
        <note>catalytic</note>
    </ligand>
</feature>
<dbReference type="STRING" id="407234.SAMN05421795_106169"/>
<name>A0A1N7MBR0_9RHOB</name>
<dbReference type="GO" id="GO:0007165">
    <property type="term" value="P:signal transduction"/>
    <property type="evidence" value="ECO:0007669"/>
    <property type="project" value="TreeGrafter"/>
</dbReference>
<dbReference type="InterPro" id="IPR020550">
    <property type="entry name" value="Inositol_monophosphatase_CS"/>
</dbReference>
<dbReference type="Gene3D" id="3.40.190.80">
    <property type="match status" value="1"/>
</dbReference>
<dbReference type="PRINTS" id="PR00377">
    <property type="entry name" value="IMPHPHTASES"/>
</dbReference>
<dbReference type="GO" id="GO:0046872">
    <property type="term" value="F:metal ion binding"/>
    <property type="evidence" value="ECO:0007669"/>
    <property type="project" value="UniProtKB-KW"/>
</dbReference>
<evidence type="ECO:0000313" key="6">
    <source>
        <dbReference type="Proteomes" id="UP000186098"/>
    </source>
</evidence>
<keyword evidence="6" id="KW-1185">Reference proteome</keyword>
<dbReference type="GO" id="GO:0046854">
    <property type="term" value="P:phosphatidylinositol phosphate biosynthetic process"/>
    <property type="evidence" value="ECO:0007669"/>
    <property type="project" value="InterPro"/>
</dbReference>
<gene>
    <name evidence="5" type="ORF">SAMN05421795_106169</name>
</gene>
<dbReference type="PANTHER" id="PTHR20854">
    <property type="entry name" value="INOSITOL MONOPHOSPHATASE"/>
    <property type="match status" value="1"/>
</dbReference>
<dbReference type="GO" id="GO:0008934">
    <property type="term" value="F:inositol monophosphate 1-phosphatase activity"/>
    <property type="evidence" value="ECO:0007669"/>
    <property type="project" value="TreeGrafter"/>
</dbReference>
<dbReference type="PANTHER" id="PTHR20854:SF4">
    <property type="entry name" value="INOSITOL-1-MONOPHOSPHATASE-RELATED"/>
    <property type="match status" value="1"/>
</dbReference>
<dbReference type="CDD" id="cd01638">
    <property type="entry name" value="CysQ"/>
    <property type="match status" value="1"/>
</dbReference>
<feature type="binding site" evidence="4">
    <location>
        <position position="67"/>
    </location>
    <ligand>
        <name>Mg(2+)</name>
        <dbReference type="ChEBI" id="CHEBI:18420"/>
        <label>1</label>
        <note>catalytic</note>
    </ligand>
</feature>
<dbReference type="AlphaFoldDB" id="A0A1N7MBR0"/>
<organism evidence="5 6">
    <name type="scientific">Phaeovulum vinaykumarii</name>
    <dbReference type="NCBI Taxonomy" id="407234"/>
    <lineage>
        <taxon>Bacteria</taxon>
        <taxon>Pseudomonadati</taxon>
        <taxon>Pseudomonadota</taxon>
        <taxon>Alphaproteobacteria</taxon>
        <taxon>Rhodobacterales</taxon>
        <taxon>Paracoccaceae</taxon>
        <taxon>Phaeovulum</taxon>
    </lineage>
</organism>
<feature type="binding site" evidence="4">
    <location>
        <position position="85"/>
    </location>
    <ligand>
        <name>Mg(2+)</name>
        <dbReference type="ChEBI" id="CHEBI:18420"/>
        <label>1</label>
        <note>catalytic</note>
    </ligand>
</feature>
<keyword evidence="3 4" id="KW-0460">Magnesium</keyword>
<dbReference type="EMBL" id="FTOM01000006">
    <property type="protein sequence ID" value="SIS83409.1"/>
    <property type="molecule type" value="Genomic_DNA"/>
</dbReference>
<reference evidence="6" key="1">
    <citation type="submission" date="2017-01" db="EMBL/GenBank/DDBJ databases">
        <authorList>
            <person name="Varghese N."/>
            <person name="Submissions S."/>
        </authorList>
    </citation>
    <scope>NUCLEOTIDE SEQUENCE [LARGE SCALE GENOMIC DNA]</scope>
    <source>
        <strain evidence="6">DSM 18714</strain>
    </source>
</reference>
<evidence type="ECO:0000313" key="5">
    <source>
        <dbReference type="EMBL" id="SIS83409.1"/>
    </source>
</evidence>
<dbReference type="Pfam" id="PF00459">
    <property type="entry name" value="Inositol_P"/>
    <property type="match status" value="1"/>
</dbReference>
<comment type="cofactor">
    <cofactor evidence="4">
        <name>Mg(2+)</name>
        <dbReference type="ChEBI" id="CHEBI:18420"/>
    </cofactor>
</comment>